<sequence>MINPVNTSPTNLIMRFTSQNNKGSEKKCLPGNPNYTRTSIFYVNDFHGKAQNMERAITALNAFNRKVSPDTDVLKLSSGDIMLGEDKKINTVAKYFLKFIGVTASAVGNHECDMKSKDFAEMTQDINYSLLACNMKTKKPNALAQKVKSSVIEEHNGNKYGIIGTMPSDILSRIKNDVQSDLQIEPVSIRETIKDIQTEADKLKQQGVNKIILLSHSGYGYDKKIARETDGIDVILGGHSHNLLEGVNPGENLFTSKSGEPVIITQAGRDGKHFGVLNLEFDENGIIKKVQNNVDSTRKFCRNAAAKQVFESILGKPEVVGVINTAPGPLKNDLIDPSPLANFALDAIKERSGADIAMVVAANIRGYLEKGRVDTMAISEISPFKNKIMKINYTEKEIVDALKATAKSVNNRSNKPGIMHVSGLKYEISRNGQIYNLRFVDREGKEHPIDVNNPRTDKTYLVAINDFYAAGNDDLPMLNKQLQAVEKFDYDLNDCVEWFIRNHKEPVDIIDDGRLKIID</sequence>
<dbReference type="EMBL" id="JADIND010000210">
    <property type="protein sequence ID" value="MBO8431599.1"/>
    <property type="molecule type" value="Genomic_DNA"/>
</dbReference>
<dbReference type="PANTHER" id="PTHR11575:SF24">
    <property type="entry name" value="5'-NUCLEOTIDASE"/>
    <property type="match status" value="1"/>
</dbReference>
<dbReference type="GO" id="GO:0000166">
    <property type="term" value="F:nucleotide binding"/>
    <property type="evidence" value="ECO:0007669"/>
    <property type="project" value="UniProtKB-KW"/>
</dbReference>
<keyword evidence="1" id="KW-0732">Signal</keyword>
<evidence type="ECO:0000313" key="6">
    <source>
        <dbReference type="Proteomes" id="UP000823632"/>
    </source>
</evidence>
<feature type="domain" description="Calcineurin-like phosphoesterase" evidence="3">
    <location>
        <begin position="40"/>
        <end position="242"/>
    </location>
</feature>
<evidence type="ECO:0000313" key="5">
    <source>
        <dbReference type="EMBL" id="MBO8431599.1"/>
    </source>
</evidence>
<dbReference type="InterPro" id="IPR008334">
    <property type="entry name" value="5'-Nucleotdase_C"/>
</dbReference>
<dbReference type="Gene3D" id="3.60.21.10">
    <property type="match status" value="1"/>
</dbReference>
<feature type="domain" description="5'-Nucleotidase C-terminal" evidence="4">
    <location>
        <begin position="321"/>
        <end position="479"/>
    </location>
</feature>
<dbReference type="InterPro" id="IPR004843">
    <property type="entry name" value="Calcineurin-like_PHP"/>
</dbReference>
<evidence type="ECO:0000256" key="1">
    <source>
        <dbReference type="ARBA" id="ARBA00022729"/>
    </source>
</evidence>
<name>A0A9D9H0F0_9BACT</name>
<gene>
    <name evidence="5" type="ORF">IAC76_09455</name>
</gene>
<evidence type="ECO:0000256" key="2">
    <source>
        <dbReference type="RuleBase" id="RU362119"/>
    </source>
</evidence>
<dbReference type="GO" id="GO:0016787">
    <property type="term" value="F:hydrolase activity"/>
    <property type="evidence" value="ECO:0007669"/>
    <property type="project" value="UniProtKB-KW"/>
</dbReference>
<dbReference type="InterPro" id="IPR029052">
    <property type="entry name" value="Metallo-depent_PP-like"/>
</dbReference>
<reference evidence="5" key="2">
    <citation type="journal article" date="2021" name="PeerJ">
        <title>Extensive microbial diversity within the chicken gut microbiome revealed by metagenomics and culture.</title>
        <authorList>
            <person name="Gilroy R."/>
            <person name="Ravi A."/>
            <person name="Getino M."/>
            <person name="Pursley I."/>
            <person name="Horton D.L."/>
            <person name="Alikhan N.F."/>
            <person name="Baker D."/>
            <person name="Gharbi K."/>
            <person name="Hall N."/>
            <person name="Watson M."/>
            <person name="Adriaenssens E.M."/>
            <person name="Foster-Nyarko E."/>
            <person name="Jarju S."/>
            <person name="Secka A."/>
            <person name="Antonio M."/>
            <person name="Oren A."/>
            <person name="Chaudhuri R.R."/>
            <person name="La Ragione R."/>
            <person name="Hildebrand F."/>
            <person name="Pallen M.J."/>
        </authorList>
    </citation>
    <scope>NUCLEOTIDE SEQUENCE</scope>
    <source>
        <strain evidence="5">10192</strain>
    </source>
</reference>
<dbReference type="SUPFAM" id="SSF56300">
    <property type="entry name" value="Metallo-dependent phosphatases"/>
    <property type="match status" value="1"/>
</dbReference>
<keyword evidence="2" id="KW-0378">Hydrolase</keyword>
<dbReference type="Pfam" id="PF02872">
    <property type="entry name" value="5_nucleotid_C"/>
    <property type="match status" value="1"/>
</dbReference>
<protein>
    <submittedName>
        <fullName evidence="5">Bifunctional metallophosphatase/5'-nucleotidase</fullName>
    </submittedName>
</protein>
<evidence type="ECO:0000259" key="4">
    <source>
        <dbReference type="Pfam" id="PF02872"/>
    </source>
</evidence>
<dbReference type="InterPro" id="IPR006179">
    <property type="entry name" value="5_nucleotidase/apyrase"/>
</dbReference>
<dbReference type="PRINTS" id="PR01607">
    <property type="entry name" value="APYRASEFAMLY"/>
</dbReference>
<dbReference type="PANTHER" id="PTHR11575">
    <property type="entry name" value="5'-NUCLEOTIDASE-RELATED"/>
    <property type="match status" value="1"/>
</dbReference>
<dbReference type="InterPro" id="IPR036907">
    <property type="entry name" value="5'-Nucleotdase_C_sf"/>
</dbReference>
<dbReference type="AlphaFoldDB" id="A0A9D9H0F0"/>
<dbReference type="GO" id="GO:0009166">
    <property type="term" value="P:nucleotide catabolic process"/>
    <property type="evidence" value="ECO:0007669"/>
    <property type="project" value="InterPro"/>
</dbReference>
<comment type="caution">
    <text evidence="5">The sequence shown here is derived from an EMBL/GenBank/DDBJ whole genome shotgun (WGS) entry which is preliminary data.</text>
</comment>
<dbReference type="Pfam" id="PF00149">
    <property type="entry name" value="Metallophos"/>
    <property type="match status" value="1"/>
</dbReference>
<proteinExistence type="inferred from homology"/>
<reference evidence="5" key="1">
    <citation type="submission" date="2020-10" db="EMBL/GenBank/DDBJ databases">
        <authorList>
            <person name="Gilroy R."/>
        </authorList>
    </citation>
    <scope>NUCLEOTIDE SEQUENCE</scope>
    <source>
        <strain evidence="5">10192</strain>
    </source>
</reference>
<keyword evidence="2" id="KW-0547">Nucleotide-binding</keyword>
<accession>A0A9D9H0F0</accession>
<dbReference type="Proteomes" id="UP000823632">
    <property type="component" value="Unassembled WGS sequence"/>
</dbReference>
<organism evidence="5 6">
    <name type="scientific">Candidatus Scatousia excrementipullorum</name>
    <dbReference type="NCBI Taxonomy" id="2840936"/>
    <lineage>
        <taxon>Bacteria</taxon>
        <taxon>Candidatus Scatousia</taxon>
    </lineage>
</organism>
<dbReference type="SUPFAM" id="SSF55816">
    <property type="entry name" value="5'-nucleotidase (syn. UDP-sugar hydrolase), C-terminal domain"/>
    <property type="match status" value="1"/>
</dbReference>
<evidence type="ECO:0000259" key="3">
    <source>
        <dbReference type="Pfam" id="PF00149"/>
    </source>
</evidence>
<comment type="similarity">
    <text evidence="2">Belongs to the 5'-nucleotidase family.</text>
</comment>
<dbReference type="Gene3D" id="3.90.780.10">
    <property type="entry name" value="5'-Nucleotidase, C-terminal domain"/>
    <property type="match status" value="1"/>
</dbReference>